<comment type="similarity">
    <text evidence="1">Belongs to the glycosyl hydrolase 3 family.</text>
</comment>
<dbReference type="SUPFAM" id="SSF51445">
    <property type="entry name" value="(Trans)glycosidases"/>
    <property type="match status" value="1"/>
</dbReference>
<dbReference type="InterPro" id="IPR002772">
    <property type="entry name" value="Glyco_hydro_3_C"/>
</dbReference>
<dbReference type="Gene3D" id="2.60.120.260">
    <property type="entry name" value="Galactose-binding domain-like"/>
    <property type="match status" value="1"/>
</dbReference>
<dbReference type="InterPro" id="IPR036881">
    <property type="entry name" value="Glyco_hydro_3_C_sf"/>
</dbReference>
<dbReference type="CDD" id="cd02598">
    <property type="entry name" value="HAD_BPGM"/>
    <property type="match status" value="1"/>
</dbReference>
<dbReference type="SFLD" id="SFLDG01129">
    <property type="entry name" value="C1.5:_HAD__Beta-PGM__Phosphata"/>
    <property type="match status" value="1"/>
</dbReference>
<dbReference type="InterPro" id="IPR050288">
    <property type="entry name" value="Cellulose_deg_GH3"/>
</dbReference>
<dbReference type="InterPro" id="IPR013783">
    <property type="entry name" value="Ig-like_fold"/>
</dbReference>
<dbReference type="SUPFAM" id="SSF56784">
    <property type="entry name" value="HAD-like"/>
    <property type="match status" value="1"/>
</dbReference>
<dbReference type="InterPro" id="IPR011658">
    <property type="entry name" value="PA14_dom"/>
</dbReference>
<dbReference type="RefSeq" id="WP_308948457.1">
    <property type="nucleotide sequence ID" value="NZ_JARXHW010000004.1"/>
</dbReference>
<keyword evidence="6" id="KW-1185">Reference proteome</keyword>
<comment type="caution">
    <text evidence="5">The sequence shown here is derived from an EMBL/GenBank/DDBJ whole genome shotgun (WGS) entry which is preliminary data.</text>
</comment>
<dbReference type="InterPro" id="IPR010976">
    <property type="entry name" value="B-phosphoglucomutase_hydrolase"/>
</dbReference>
<dbReference type="SUPFAM" id="SSF52279">
    <property type="entry name" value="Beta-D-glucan exohydrolase, C-terminal domain"/>
    <property type="match status" value="1"/>
</dbReference>
<dbReference type="Gene3D" id="3.40.50.1700">
    <property type="entry name" value="Glycoside hydrolase family 3 C-terminal domain"/>
    <property type="match status" value="1"/>
</dbReference>
<reference evidence="5 6" key="1">
    <citation type="submission" date="2023-04" db="EMBL/GenBank/DDBJ databases">
        <title>A novel bacteria isolated from coastal sediment.</title>
        <authorList>
            <person name="Liu X.-J."/>
            <person name="Du Z.-J."/>
        </authorList>
    </citation>
    <scope>NUCLEOTIDE SEQUENCE [LARGE SCALE GENOMIC DNA]</scope>
    <source>
        <strain evidence="5 6">SDUM461003</strain>
    </source>
</reference>
<dbReference type="Gene3D" id="3.20.20.300">
    <property type="entry name" value="Glycoside hydrolase, family 3, N-terminal domain"/>
    <property type="match status" value="1"/>
</dbReference>
<dbReference type="PRINTS" id="PR00133">
    <property type="entry name" value="GLHYDRLASE3"/>
</dbReference>
<dbReference type="InterPro" id="IPR023198">
    <property type="entry name" value="PGP-like_dom2"/>
</dbReference>
<dbReference type="InterPro" id="IPR006439">
    <property type="entry name" value="HAD-SF_hydro_IA"/>
</dbReference>
<evidence type="ECO:0000256" key="1">
    <source>
        <dbReference type="ARBA" id="ARBA00005336"/>
    </source>
</evidence>
<dbReference type="Pfam" id="PF01915">
    <property type="entry name" value="Glyco_hydro_3_C"/>
    <property type="match status" value="1"/>
</dbReference>
<sequence length="1064" mass="116543">MKHSIEAVIFDLDGVIVSTDEYHYLAWKQLADEKGFSFSRQKNECLRGGSCMETLEIILGDASRDYSEADKVAMVEHQNTIYRQLLSKLQADEILPGVMDCLDQLKAQGVKVGIGSSSKDAAFILQAIGLNAVFDAVVDGSCITRSKPDPEVFTLAARQLAVEPGACLVVEDAEAGIEAALAAGMAVLAVGPAASDPRAHLKAGDLSQVTIEAMLQVRGPSAHTISAMNRYEKVDTFVESMLAQLSLEEKVSLCHAGSKFATNPVPRLNVPAFEMSDGPHGVRHEISKTRWEPAGWDDDHASYLPCGTAQAATWNRELMARCGAVLGAEARHRGKDVILGPGINLIRTPLCGRNFEYYSEDPYLTAELVVPAVRAIQAQDVAACVKHFAANNQEWNRFETDVEMDETVLRELYLPGFEAAVKEGGVATVMGAYNEFRGQCCCHNDYLVNGILKGEWGFKGAYISDWAGAKNTEESVRGGLDIEMGTDRPFEDYYLAKAFLEGIQSGKYAEAELDNKVRRVLRVMYLAGAFDPKRRPGARNTRAHQLTTLEAAREAVVLMKNEAAVLPLQALAIRKLAVIGENALVKHASGGNSSAVKTLYEVSPLEGIRKYLGDSVEVMYAKGYPDDADGLVPIPTELLYTADEGSGVKGWKAYFHQGRNFEGEATFEYAENAAYESLHDQLPGGVHGQNFSVIWETELTAPEAGTYHFGFMTDGLAELLLNGKTLCQTDCDAHRHVARANLSLEAGEVVSIQLRFAMSDNASYVKFGWRRPVDAVANTGGRSTREEALRIAKEADAVIFVGGLSHMQDIEGRDRKDLQLPDGQDALIDDLLQVAPEMVVCLISGSAVEMPWSPRAKSIVWTSYAGMEGGKALAEVLFGTVNPSGKLPFTFPNHLEELEVHQADERYRADCSRYSEGMMVGYRDYSSHGKQALFCFGHGLSYTTFELSDLREVAAEDSGEILLSLTVTNHGALAGQEVVQLYLEGRSPEHPSQMLELRGFEKVSLKPGEHKLVRFRLTPQELAHYSRSQREWVTHSEELRVRVGTSSEALPLSLSIQLPQALLL</sequence>
<dbReference type="SMART" id="SM01217">
    <property type="entry name" value="Fn3_like"/>
    <property type="match status" value="1"/>
</dbReference>
<dbReference type="PANTHER" id="PTHR42715">
    <property type="entry name" value="BETA-GLUCOSIDASE"/>
    <property type="match status" value="1"/>
</dbReference>
<dbReference type="NCBIfam" id="TIGR02009">
    <property type="entry name" value="PGMB-YQAB-SF"/>
    <property type="match status" value="1"/>
</dbReference>
<protein>
    <submittedName>
        <fullName evidence="5">Beta-phosphoglucomutase</fullName>
        <ecNumber evidence="5">5.4.2.6</ecNumber>
    </submittedName>
</protein>
<dbReference type="SFLD" id="SFLDG01135">
    <property type="entry name" value="C1.5.6:_HAD__Beta-PGM__Phospha"/>
    <property type="match status" value="1"/>
</dbReference>
<dbReference type="InterPro" id="IPR037524">
    <property type="entry name" value="PA14/GLEYA"/>
</dbReference>
<accession>A0ABU1AQE9</accession>
<evidence type="ECO:0000313" key="5">
    <source>
        <dbReference type="EMBL" id="MDQ8206396.1"/>
    </source>
</evidence>
<dbReference type="PROSITE" id="PS51820">
    <property type="entry name" value="PA14"/>
    <property type="match status" value="1"/>
</dbReference>
<dbReference type="InterPro" id="IPR001764">
    <property type="entry name" value="Glyco_hydro_3_N"/>
</dbReference>
<evidence type="ECO:0000256" key="2">
    <source>
        <dbReference type="ARBA" id="ARBA00006171"/>
    </source>
</evidence>
<dbReference type="Proteomes" id="UP001225316">
    <property type="component" value="Unassembled WGS sequence"/>
</dbReference>
<dbReference type="Pfam" id="PF00933">
    <property type="entry name" value="Glyco_hydro_3"/>
    <property type="match status" value="1"/>
</dbReference>
<gene>
    <name evidence="5" type="primary">pgmB</name>
    <name evidence="5" type="ORF">QEH52_02670</name>
</gene>
<dbReference type="InterPro" id="IPR036962">
    <property type="entry name" value="Glyco_hydro_3_N_sf"/>
</dbReference>
<dbReference type="Pfam" id="PF14310">
    <property type="entry name" value="Fn3-like"/>
    <property type="match status" value="1"/>
</dbReference>
<dbReference type="NCBIfam" id="TIGR01509">
    <property type="entry name" value="HAD-SF-IA-v3"/>
    <property type="match status" value="1"/>
</dbReference>
<dbReference type="SFLD" id="SFLDS00003">
    <property type="entry name" value="Haloacid_Dehalogenase"/>
    <property type="match status" value="1"/>
</dbReference>
<dbReference type="InterPro" id="IPR036412">
    <property type="entry name" value="HAD-like_sf"/>
</dbReference>
<dbReference type="Gene3D" id="3.40.50.1000">
    <property type="entry name" value="HAD superfamily/HAD-like"/>
    <property type="match status" value="1"/>
</dbReference>
<evidence type="ECO:0000259" key="4">
    <source>
        <dbReference type="PROSITE" id="PS51820"/>
    </source>
</evidence>
<dbReference type="Pfam" id="PF00702">
    <property type="entry name" value="Hydrolase"/>
    <property type="match status" value="1"/>
</dbReference>
<dbReference type="GO" id="GO:0008801">
    <property type="term" value="F:beta-phosphoglucomutase activity"/>
    <property type="evidence" value="ECO:0007669"/>
    <property type="project" value="UniProtKB-EC"/>
</dbReference>
<organism evidence="5 6">
    <name type="scientific">Thalassobacterium maritimum</name>
    <dbReference type="NCBI Taxonomy" id="3041265"/>
    <lineage>
        <taxon>Bacteria</taxon>
        <taxon>Pseudomonadati</taxon>
        <taxon>Verrucomicrobiota</taxon>
        <taxon>Opitutia</taxon>
        <taxon>Puniceicoccales</taxon>
        <taxon>Coraliomargaritaceae</taxon>
        <taxon>Thalassobacterium</taxon>
    </lineage>
</organism>
<dbReference type="InterPro" id="IPR010972">
    <property type="entry name" value="Beta-PGM"/>
</dbReference>
<dbReference type="EMBL" id="JARXHW010000004">
    <property type="protein sequence ID" value="MDQ8206396.1"/>
    <property type="molecule type" value="Genomic_DNA"/>
</dbReference>
<keyword evidence="5" id="KW-0413">Isomerase</keyword>
<dbReference type="EC" id="5.4.2.6" evidence="5"/>
<evidence type="ECO:0000313" key="6">
    <source>
        <dbReference type="Proteomes" id="UP001225316"/>
    </source>
</evidence>
<name>A0ABU1AQE9_9BACT</name>
<proteinExistence type="inferred from homology"/>
<evidence type="ECO:0000256" key="3">
    <source>
        <dbReference type="ARBA" id="ARBA00022801"/>
    </source>
</evidence>
<dbReference type="InterPro" id="IPR026891">
    <property type="entry name" value="Fn3-like"/>
</dbReference>
<dbReference type="SMART" id="SM00758">
    <property type="entry name" value="PA14"/>
    <property type="match status" value="1"/>
</dbReference>
<dbReference type="NCBIfam" id="TIGR01990">
    <property type="entry name" value="bPGM"/>
    <property type="match status" value="1"/>
</dbReference>
<dbReference type="Gene3D" id="1.10.150.240">
    <property type="entry name" value="Putative phosphatase, domain 2"/>
    <property type="match status" value="1"/>
</dbReference>
<comment type="similarity">
    <text evidence="2">Belongs to the HAD-like hydrolase superfamily. CbbY/CbbZ/Gph/YieH family.</text>
</comment>
<dbReference type="PANTHER" id="PTHR42715:SF10">
    <property type="entry name" value="BETA-GLUCOSIDASE"/>
    <property type="match status" value="1"/>
</dbReference>
<dbReference type="Pfam" id="PF07691">
    <property type="entry name" value="PA14"/>
    <property type="match status" value="1"/>
</dbReference>
<dbReference type="Gene3D" id="2.60.40.10">
    <property type="entry name" value="Immunoglobulins"/>
    <property type="match status" value="1"/>
</dbReference>
<feature type="domain" description="PA14" evidence="4">
    <location>
        <begin position="646"/>
        <end position="784"/>
    </location>
</feature>
<keyword evidence="3" id="KW-0378">Hydrolase</keyword>
<dbReference type="InterPro" id="IPR017853">
    <property type="entry name" value="GH"/>
</dbReference>
<dbReference type="InterPro" id="IPR023214">
    <property type="entry name" value="HAD_sf"/>
</dbReference>